<evidence type="ECO:0000313" key="2">
    <source>
        <dbReference type="Proteomes" id="UP001607303"/>
    </source>
</evidence>
<dbReference type="AlphaFoldDB" id="A0ABD2D1V3"/>
<proteinExistence type="predicted"/>
<dbReference type="Proteomes" id="UP001607303">
    <property type="component" value="Unassembled WGS sequence"/>
</dbReference>
<comment type="caution">
    <text evidence="1">The sequence shown here is derived from an EMBL/GenBank/DDBJ whole genome shotgun (WGS) entry which is preliminary data.</text>
</comment>
<accession>A0ABD2D1V3</accession>
<dbReference type="EMBL" id="JAYRBN010000008">
    <property type="protein sequence ID" value="KAL2750835.1"/>
    <property type="molecule type" value="Genomic_DNA"/>
</dbReference>
<evidence type="ECO:0000313" key="1">
    <source>
        <dbReference type="EMBL" id="KAL2750835.1"/>
    </source>
</evidence>
<protein>
    <submittedName>
        <fullName evidence="1">Uncharacterized protein</fullName>
    </submittedName>
</protein>
<name>A0ABD2D1V3_VESMC</name>
<gene>
    <name evidence="1" type="ORF">V1477_000938</name>
</gene>
<organism evidence="1 2">
    <name type="scientific">Vespula maculifrons</name>
    <name type="common">Eastern yellow jacket</name>
    <name type="synonym">Wasp</name>
    <dbReference type="NCBI Taxonomy" id="7453"/>
    <lineage>
        <taxon>Eukaryota</taxon>
        <taxon>Metazoa</taxon>
        <taxon>Ecdysozoa</taxon>
        <taxon>Arthropoda</taxon>
        <taxon>Hexapoda</taxon>
        <taxon>Insecta</taxon>
        <taxon>Pterygota</taxon>
        <taxon>Neoptera</taxon>
        <taxon>Endopterygota</taxon>
        <taxon>Hymenoptera</taxon>
        <taxon>Apocrita</taxon>
        <taxon>Aculeata</taxon>
        <taxon>Vespoidea</taxon>
        <taxon>Vespidae</taxon>
        <taxon>Vespinae</taxon>
        <taxon>Vespula</taxon>
    </lineage>
</organism>
<sequence length="68" mass="7900">MIVACTTNSFSRENIQLQLHHHKRSHSRSCSKLSVTSPVRRPRDFRRSHLHRGIVEELVRIVALDNGE</sequence>
<reference evidence="1 2" key="1">
    <citation type="journal article" date="2024" name="Ann. Entomol. Soc. Am.">
        <title>Genomic analyses of the southern and eastern yellowjacket wasps (Hymenoptera: Vespidae) reveal evolutionary signatures of social life.</title>
        <authorList>
            <person name="Catto M.A."/>
            <person name="Caine P.B."/>
            <person name="Orr S.E."/>
            <person name="Hunt B.G."/>
            <person name="Goodisman M.A.D."/>
        </authorList>
    </citation>
    <scope>NUCLEOTIDE SEQUENCE [LARGE SCALE GENOMIC DNA]</scope>
    <source>
        <strain evidence="1">232</strain>
        <tissue evidence="1">Head and thorax</tissue>
    </source>
</reference>
<keyword evidence="2" id="KW-1185">Reference proteome</keyword>